<organism evidence="2 3">
    <name type="scientific">Nannocystis bainbridge</name>
    <dbReference type="NCBI Taxonomy" id="2995303"/>
    <lineage>
        <taxon>Bacteria</taxon>
        <taxon>Pseudomonadati</taxon>
        <taxon>Myxococcota</taxon>
        <taxon>Polyangia</taxon>
        <taxon>Nannocystales</taxon>
        <taxon>Nannocystaceae</taxon>
        <taxon>Nannocystis</taxon>
    </lineage>
</organism>
<accession>A0ABT5ECQ8</accession>
<proteinExistence type="predicted"/>
<gene>
    <name evidence="2" type="ORF">POL25_40430</name>
</gene>
<dbReference type="EMBL" id="JAQNDL010000005">
    <property type="protein sequence ID" value="MDC0723223.1"/>
    <property type="molecule type" value="Genomic_DNA"/>
</dbReference>
<keyword evidence="3" id="KW-1185">Reference proteome</keyword>
<dbReference type="RefSeq" id="WP_272091763.1">
    <property type="nucleotide sequence ID" value="NZ_JAQNDL010000005.1"/>
</dbReference>
<feature type="region of interest" description="Disordered" evidence="1">
    <location>
        <begin position="1"/>
        <end position="46"/>
    </location>
</feature>
<sequence length="74" mass="7200">MSLRTGWWRAAGGGAGAGGRGTGGPGGGRRGGGRRQPTRGPGGAPVVAVTVEGRELVIRGGGCDLRAPLANPKP</sequence>
<comment type="caution">
    <text evidence="2">The sequence shown here is derived from an EMBL/GenBank/DDBJ whole genome shotgun (WGS) entry which is preliminary data.</text>
</comment>
<evidence type="ECO:0000313" key="3">
    <source>
        <dbReference type="Proteomes" id="UP001221686"/>
    </source>
</evidence>
<evidence type="ECO:0000313" key="2">
    <source>
        <dbReference type="EMBL" id="MDC0723223.1"/>
    </source>
</evidence>
<dbReference type="Proteomes" id="UP001221686">
    <property type="component" value="Unassembled WGS sequence"/>
</dbReference>
<reference evidence="2 3" key="1">
    <citation type="submission" date="2022-11" db="EMBL/GenBank/DDBJ databases">
        <title>Minimal conservation of predation-associated metabolite biosynthetic gene clusters underscores biosynthetic potential of Myxococcota including descriptions for ten novel species: Archangium lansinium sp. nov., Myxococcus landrumus sp. nov., Nannocystis bai.</title>
        <authorList>
            <person name="Ahearne A."/>
            <person name="Stevens C."/>
            <person name="Dowd S."/>
        </authorList>
    </citation>
    <scope>NUCLEOTIDE SEQUENCE [LARGE SCALE GENOMIC DNA]</scope>
    <source>
        <strain evidence="2 3">BB15-2</strain>
    </source>
</reference>
<feature type="compositionally biased region" description="Gly residues" evidence="1">
    <location>
        <begin position="11"/>
        <end position="30"/>
    </location>
</feature>
<name>A0ABT5ECQ8_9BACT</name>
<evidence type="ECO:0000256" key="1">
    <source>
        <dbReference type="SAM" id="MobiDB-lite"/>
    </source>
</evidence>
<protein>
    <submittedName>
        <fullName evidence="2">Uncharacterized protein</fullName>
    </submittedName>
</protein>
<feature type="compositionally biased region" description="Low complexity" evidence="1">
    <location>
        <begin position="1"/>
        <end position="10"/>
    </location>
</feature>